<dbReference type="InterPro" id="IPR000253">
    <property type="entry name" value="FHA_dom"/>
</dbReference>
<dbReference type="Pfam" id="PF00990">
    <property type="entry name" value="GGDEF"/>
    <property type="match status" value="1"/>
</dbReference>
<comment type="catalytic activity">
    <reaction evidence="2">
        <text>2 GTP = 3',3'-c-di-GMP + 2 diphosphate</text>
        <dbReference type="Rhea" id="RHEA:24898"/>
        <dbReference type="ChEBI" id="CHEBI:33019"/>
        <dbReference type="ChEBI" id="CHEBI:37565"/>
        <dbReference type="ChEBI" id="CHEBI:58805"/>
        <dbReference type="EC" id="2.7.7.65"/>
    </reaction>
</comment>
<dbReference type="PROSITE" id="PS50006">
    <property type="entry name" value="FHA_DOMAIN"/>
    <property type="match status" value="1"/>
</dbReference>
<evidence type="ECO:0000313" key="5">
    <source>
        <dbReference type="EMBL" id="GLH71227.1"/>
    </source>
</evidence>
<reference evidence="5 6" key="1">
    <citation type="journal article" date="2023" name="Antonie Van Leeuwenhoek">
        <title>Mesoterricola silvestris gen. nov., sp. nov., Mesoterricola sediminis sp. nov., Geothrix oryzae sp. nov., Geothrix edaphica sp. nov., Geothrix rubra sp. nov., and Geothrix limicola sp. nov., six novel members of Acidobacteriota isolated from soils.</title>
        <authorList>
            <person name="Itoh H."/>
            <person name="Sugisawa Y."/>
            <person name="Mise K."/>
            <person name="Xu Z."/>
            <person name="Kuniyasu M."/>
            <person name="Ushijima N."/>
            <person name="Kawano K."/>
            <person name="Kobayashi E."/>
            <person name="Shiratori Y."/>
            <person name="Masuda Y."/>
            <person name="Senoo K."/>
        </authorList>
    </citation>
    <scope>NUCLEOTIDE SEQUENCE [LARGE SCALE GENOMIC DNA]</scope>
    <source>
        <strain evidence="5 6">Red803</strain>
    </source>
</reference>
<dbReference type="InterPro" id="IPR008984">
    <property type="entry name" value="SMAD_FHA_dom_sf"/>
</dbReference>
<feature type="domain" description="FHA" evidence="3">
    <location>
        <begin position="61"/>
        <end position="114"/>
    </location>
</feature>
<dbReference type="SUPFAM" id="SSF55073">
    <property type="entry name" value="Nucleotide cyclase"/>
    <property type="match status" value="1"/>
</dbReference>
<dbReference type="EC" id="2.7.7.65" evidence="1"/>
<feature type="domain" description="GGDEF" evidence="4">
    <location>
        <begin position="183"/>
        <end position="316"/>
    </location>
</feature>
<organism evidence="5 6">
    <name type="scientific">Geothrix rubra</name>
    <dbReference type="NCBI Taxonomy" id="2927977"/>
    <lineage>
        <taxon>Bacteria</taxon>
        <taxon>Pseudomonadati</taxon>
        <taxon>Acidobacteriota</taxon>
        <taxon>Holophagae</taxon>
        <taxon>Holophagales</taxon>
        <taxon>Holophagaceae</taxon>
        <taxon>Geothrix</taxon>
    </lineage>
</organism>
<dbReference type="InterPro" id="IPR050469">
    <property type="entry name" value="Diguanylate_Cyclase"/>
</dbReference>
<dbReference type="PANTHER" id="PTHR45138">
    <property type="entry name" value="REGULATORY COMPONENTS OF SENSORY TRANSDUCTION SYSTEM"/>
    <property type="match status" value="1"/>
</dbReference>
<evidence type="ECO:0000256" key="1">
    <source>
        <dbReference type="ARBA" id="ARBA00012528"/>
    </source>
</evidence>
<dbReference type="CDD" id="cd00060">
    <property type="entry name" value="FHA"/>
    <property type="match status" value="1"/>
</dbReference>
<dbReference type="InterPro" id="IPR043128">
    <property type="entry name" value="Rev_trsase/Diguanyl_cyclase"/>
</dbReference>
<dbReference type="SUPFAM" id="SSF49879">
    <property type="entry name" value="SMAD/FHA domain"/>
    <property type="match status" value="1"/>
</dbReference>
<sequence length="318" mass="33860">MNSKGARKPTAASLPATFPEMPTVVRTKVEGEAPSEVSGWALVAYAGASLGRIFPLAMGETLIGRAPNVAVALLDSEVSRTHARLLLESGPGGTHLHLEDLGSTNGTRVNGETLHGTVELKSGDRLGIGTHVLKLVAMDPLERAFHETLLDLSTKDPLTGLANRGKALAEFQNRFGLSLRYDRPLSVVMCDLDHFKRINDTYGHGAGDFVLQAFGERVRANLREADLAGRIGGEEFLMVLPETDLGGGRQFAERLRKAVAAQAVNLPTGPLEVTCSLGVAERLGSDMDPGQLLARVDAALYLAKTGGRNRVCVHALLA</sequence>
<keyword evidence="6" id="KW-1185">Reference proteome</keyword>
<dbReference type="Gene3D" id="3.30.70.270">
    <property type="match status" value="1"/>
</dbReference>
<proteinExistence type="predicted"/>
<dbReference type="CDD" id="cd01949">
    <property type="entry name" value="GGDEF"/>
    <property type="match status" value="1"/>
</dbReference>
<evidence type="ECO:0000256" key="2">
    <source>
        <dbReference type="ARBA" id="ARBA00034247"/>
    </source>
</evidence>
<gene>
    <name evidence="5" type="ORF">GETHPA_27600</name>
</gene>
<dbReference type="EMBL" id="BSDD01000006">
    <property type="protein sequence ID" value="GLH71227.1"/>
    <property type="molecule type" value="Genomic_DNA"/>
</dbReference>
<dbReference type="InterPro" id="IPR029787">
    <property type="entry name" value="Nucleotide_cyclase"/>
</dbReference>
<dbReference type="SMART" id="SM00240">
    <property type="entry name" value="FHA"/>
    <property type="match status" value="1"/>
</dbReference>
<name>A0ABQ5Q8S4_9BACT</name>
<dbReference type="PANTHER" id="PTHR45138:SF9">
    <property type="entry name" value="DIGUANYLATE CYCLASE DGCM-RELATED"/>
    <property type="match status" value="1"/>
</dbReference>
<evidence type="ECO:0000259" key="4">
    <source>
        <dbReference type="PROSITE" id="PS50887"/>
    </source>
</evidence>
<dbReference type="Gene3D" id="2.60.200.20">
    <property type="match status" value="1"/>
</dbReference>
<comment type="caution">
    <text evidence="5">The sequence shown here is derived from an EMBL/GenBank/DDBJ whole genome shotgun (WGS) entry which is preliminary data.</text>
</comment>
<dbReference type="RefSeq" id="WP_285727286.1">
    <property type="nucleotide sequence ID" value="NZ_BSDD01000006.1"/>
</dbReference>
<dbReference type="Pfam" id="PF00498">
    <property type="entry name" value="FHA"/>
    <property type="match status" value="1"/>
</dbReference>
<dbReference type="PROSITE" id="PS50887">
    <property type="entry name" value="GGDEF"/>
    <property type="match status" value="1"/>
</dbReference>
<evidence type="ECO:0000313" key="6">
    <source>
        <dbReference type="Proteomes" id="UP001165089"/>
    </source>
</evidence>
<dbReference type="SMART" id="SM00267">
    <property type="entry name" value="GGDEF"/>
    <property type="match status" value="1"/>
</dbReference>
<evidence type="ECO:0000259" key="3">
    <source>
        <dbReference type="PROSITE" id="PS50006"/>
    </source>
</evidence>
<protein>
    <recommendedName>
        <fullName evidence="1">diguanylate cyclase</fullName>
        <ecNumber evidence="1">2.7.7.65</ecNumber>
    </recommendedName>
</protein>
<dbReference type="InterPro" id="IPR000160">
    <property type="entry name" value="GGDEF_dom"/>
</dbReference>
<dbReference type="Proteomes" id="UP001165089">
    <property type="component" value="Unassembled WGS sequence"/>
</dbReference>
<dbReference type="NCBIfam" id="TIGR00254">
    <property type="entry name" value="GGDEF"/>
    <property type="match status" value="1"/>
</dbReference>
<accession>A0ABQ5Q8S4</accession>